<dbReference type="EMBL" id="AUZX01008501">
    <property type="protein sequence ID" value="EQD55742.1"/>
    <property type="molecule type" value="Genomic_DNA"/>
</dbReference>
<sequence length="46" mass="4900">MRTTDPVRFQRACEATLIPAGTTVVVPEGTEGSLTQALGQSFTVYV</sequence>
<evidence type="ECO:0000313" key="1">
    <source>
        <dbReference type="EMBL" id="EQD55742.1"/>
    </source>
</evidence>
<proteinExistence type="predicted"/>
<protein>
    <submittedName>
        <fullName evidence="1">Uncharacterized protein</fullName>
    </submittedName>
</protein>
<comment type="caution">
    <text evidence="1">The sequence shown here is derived from an EMBL/GenBank/DDBJ whole genome shotgun (WGS) entry which is preliminary data.</text>
</comment>
<reference evidence="1" key="1">
    <citation type="submission" date="2013-08" db="EMBL/GenBank/DDBJ databases">
        <authorList>
            <person name="Mendez C."/>
            <person name="Richter M."/>
            <person name="Ferrer M."/>
            <person name="Sanchez J."/>
        </authorList>
    </citation>
    <scope>NUCLEOTIDE SEQUENCE</scope>
</reference>
<organism evidence="1">
    <name type="scientific">mine drainage metagenome</name>
    <dbReference type="NCBI Taxonomy" id="410659"/>
    <lineage>
        <taxon>unclassified sequences</taxon>
        <taxon>metagenomes</taxon>
        <taxon>ecological metagenomes</taxon>
    </lineage>
</organism>
<reference evidence="1" key="2">
    <citation type="journal article" date="2014" name="ISME J.">
        <title>Microbial stratification in low pH oxic and suboxic macroscopic growths along an acid mine drainage.</title>
        <authorList>
            <person name="Mendez-Garcia C."/>
            <person name="Mesa V."/>
            <person name="Sprenger R.R."/>
            <person name="Richter M."/>
            <person name="Diez M.S."/>
            <person name="Solano J."/>
            <person name="Bargiela R."/>
            <person name="Golyshina O.V."/>
            <person name="Manteca A."/>
            <person name="Ramos J.L."/>
            <person name="Gallego J.R."/>
            <person name="Llorente I."/>
            <person name="Martins Dos Santos V.A."/>
            <person name="Jensen O.N."/>
            <person name="Pelaez A.I."/>
            <person name="Sanchez J."/>
            <person name="Ferrer M."/>
        </authorList>
    </citation>
    <scope>NUCLEOTIDE SEQUENCE</scope>
</reference>
<dbReference type="AlphaFoldDB" id="T1AF04"/>
<gene>
    <name evidence="1" type="ORF">B1A_11827</name>
</gene>
<name>T1AF04_9ZZZZ</name>
<feature type="non-terminal residue" evidence="1">
    <location>
        <position position="46"/>
    </location>
</feature>
<accession>T1AF04</accession>